<evidence type="ECO:0000256" key="7">
    <source>
        <dbReference type="ARBA" id="ARBA00053817"/>
    </source>
</evidence>
<keyword evidence="5" id="KW-0269">Exonuclease</keyword>
<dbReference type="SMART" id="SM00479">
    <property type="entry name" value="EXOIII"/>
    <property type="match status" value="1"/>
</dbReference>
<keyword evidence="6" id="KW-0539">Nucleus</keyword>
<feature type="coiled-coil region" evidence="8">
    <location>
        <begin position="446"/>
        <end position="480"/>
    </location>
</feature>
<dbReference type="InterPro" id="IPR047021">
    <property type="entry name" value="REXO1/3/4-like"/>
</dbReference>
<dbReference type="EMBL" id="KZ305021">
    <property type="protein sequence ID" value="PIA59850.1"/>
    <property type="molecule type" value="Genomic_DNA"/>
</dbReference>
<feature type="compositionally biased region" description="Basic and acidic residues" evidence="9">
    <location>
        <begin position="426"/>
        <end position="444"/>
    </location>
</feature>
<dbReference type="PANTHER" id="PTHR12801:SF115">
    <property type="entry name" value="FI18136P1-RELATED"/>
    <property type="match status" value="1"/>
</dbReference>
<dbReference type="InParanoid" id="A0A2G5EVT2"/>
<keyword evidence="3" id="KW-0540">Nuclease</keyword>
<dbReference type="FunCoup" id="A0A2G5EVT2">
    <property type="interactions" value="1890"/>
</dbReference>
<dbReference type="InterPro" id="IPR034922">
    <property type="entry name" value="REX1-like_exo"/>
</dbReference>
<dbReference type="PANTHER" id="PTHR12801">
    <property type="entry name" value="RNA EXONUCLEASE REXO1 / RECO3 FAMILY MEMBER-RELATED"/>
    <property type="match status" value="1"/>
</dbReference>
<dbReference type="STRING" id="218851.A0A2G5EVT2"/>
<sequence>MEASIFTAEKEVLVAVVKMAQKKKLKGDKGDWKEFLKVHDKKMGDSVSDPAKRSIDDLVIFIKTFSDEEDIKFLAKMAHTVSNRKSGAQLSMSSTETESPQERLVRATVQHPDYLLNYSFYPQNEDWVVIKPSKSSKETKSTSIVAVDCEMVLCEDGSEAVVQVCVVDQNMEVKLNELVHPNKAVANYRTEITGISAKDVEGVTCSLVDIQRKMKKLLRHGIILVGHSLNNDLQALKLDHARVVDTSYIFATPACRKPSLNDLCKNVLGYEVRKDGSPHNCLDDARAAMKLVLFKLESGIDSGVAGSEKDSQVPESESAKLLLHRIPKSVPQGELLKIFPGFTVELQRRMNVRKPQQNYAVVAVFKNPNEANEAFDSIEREEQKDCNGLRQKLVLFEYSAERPATVYVRKMMPDDPHDQSTGSKKRSADVDNKSDIKKPKIDSSQCDHHVIEIERLKAELRQKDDEIASMQKIIAALTRKQGL</sequence>
<dbReference type="Proteomes" id="UP000230069">
    <property type="component" value="Unassembled WGS sequence"/>
</dbReference>
<proteinExistence type="inferred from homology"/>
<organism evidence="11 12">
    <name type="scientific">Aquilegia coerulea</name>
    <name type="common">Rocky mountain columbine</name>
    <dbReference type="NCBI Taxonomy" id="218851"/>
    <lineage>
        <taxon>Eukaryota</taxon>
        <taxon>Viridiplantae</taxon>
        <taxon>Streptophyta</taxon>
        <taxon>Embryophyta</taxon>
        <taxon>Tracheophyta</taxon>
        <taxon>Spermatophyta</taxon>
        <taxon>Magnoliopsida</taxon>
        <taxon>Ranunculales</taxon>
        <taxon>Ranunculaceae</taxon>
        <taxon>Thalictroideae</taxon>
        <taxon>Aquilegia</taxon>
    </lineage>
</organism>
<evidence type="ECO:0000256" key="3">
    <source>
        <dbReference type="ARBA" id="ARBA00022722"/>
    </source>
</evidence>
<evidence type="ECO:0000256" key="5">
    <source>
        <dbReference type="ARBA" id="ARBA00022839"/>
    </source>
</evidence>
<keyword evidence="4" id="KW-0378">Hydrolase</keyword>
<reference evidence="11 12" key="1">
    <citation type="submission" date="2017-09" db="EMBL/GenBank/DDBJ databases">
        <title>WGS assembly of Aquilegia coerulea Goldsmith.</title>
        <authorList>
            <person name="Hodges S."/>
            <person name="Kramer E."/>
            <person name="Nordborg M."/>
            <person name="Tomkins J."/>
            <person name="Borevitz J."/>
            <person name="Derieg N."/>
            <person name="Yan J."/>
            <person name="Mihaltcheva S."/>
            <person name="Hayes R.D."/>
            <person name="Rokhsar D."/>
        </authorList>
    </citation>
    <scope>NUCLEOTIDE SEQUENCE [LARGE SCALE GENOMIC DNA]</scope>
    <source>
        <strain evidence="12">cv. Goldsmith</strain>
    </source>
</reference>
<dbReference type="FunFam" id="3.30.420.10:FF:000080">
    <property type="entry name" value="Small RNA degrading nuclease 3"/>
    <property type="match status" value="1"/>
</dbReference>
<evidence type="ECO:0000313" key="12">
    <source>
        <dbReference type="Proteomes" id="UP000230069"/>
    </source>
</evidence>
<keyword evidence="8" id="KW-0175">Coiled coil</keyword>
<keyword evidence="12" id="KW-1185">Reference proteome</keyword>
<dbReference type="GO" id="GO:0004527">
    <property type="term" value="F:exonuclease activity"/>
    <property type="evidence" value="ECO:0007669"/>
    <property type="project" value="UniProtKB-KW"/>
</dbReference>
<dbReference type="InterPro" id="IPR012337">
    <property type="entry name" value="RNaseH-like_sf"/>
</dbReference>
<evidence type="ECO:0000256" key="2">
    <source>
        <dbReference type="ARBA" id="ARBA00006357"/>
    </source>
</evidence>
<dbReference type="GO" id="GO:0003676">
    <property type="term" value="F:nucleic acid binding"/>
    <property type="evidence" value="ECO:0007669"/>
    <property type="project" value="InterPro"/>
</dbReference>
<evidence type="ECO:0000313" key="11">
    <source>
        <dbReference type="EMBL" id="PIA59850.1"/>
    </source>
</evidence>
<feature type="domain" description="Exonuclease" evidence="10">
    <location>
        <begin position="143"/>
        <end position="301"/>
    </location>
</feature>
<protein>
    <recommendedName>
        <fullName evidence="10">Exonuclease domain-containing protein</fullName>
    </recommendedName>
</protein>
<comment type="similarity">
    <text evidence="2">Belongs to the REXO1/REXO3 family.</text>
</comment>
<evidence type="ECO:0000256" key="6">
    <source>
        <dbReference type="ARBA" id="ARBA00023242"/>
    </source>
</evidence>
<dbReference type="CDD" id="cd06145">
    <property type="entry name" value="REX1_like"/>
    <property type="match status" value="1"/>
</dbReference>
<dbReference type="OrthoDB" id="16516at2759"/>
<evidence type="ECO:0000256" key="1">
    <source>
        <dbReference type="ARBA" id="ARBA00004123"/>
    </source>
</evidence>
<name>A0A2G5EVT2_AQUCA</name>
<evidence type="ECO:0000256" key="4">
    <source>
        <dbReference type="ARBA" id="ARBA00022801"/>
    </source>
</evidence>
<dbReference type="InterPro" id="IPR013520">
    <property type="entry name" value="Ribonucl_H"/>
</dbReference>
<dbReference type="InterPro" id="IPR036397">
    <property type="entry name" value="RNaseH_sf"/>
</dbReference>
<dbReference type="Gene3D" id="3.30.420.10">
    <property type="entry name" value="Ribonuclease H-like superfamily/Ribonuclease H"/>
    <property type="match status" value="1"/>
</dbReference>
<dbReference type="Pfam" id="PF00929">
    <property type="entry name" value="RNase_T"/>
    <property type="match status" value="1"/>
</dbReference>
<dbReference type="GO" id="GO:0005634">
    <property type="term" value="C:nucleus"/>
    <property type="evidence" value="ECO:0007669"/>
    <property type="project" value="UniProtKB-SubCell"/>
</dbReference>
<comment type="function">
    <text evidence="7">3'-5' exonuclease degrading single-stranded small RNAs.</text>
</comment>
<dbReference type="AlphaFoldDB" id="A0A2G5EVT2"/>
<evidence type="ECO:0000256" key="9">
    <source>
        <dbReference type="SAM" id="MobiDB-lite"/>
    </source>
</evidence>
<evidence type="ECO:0000256" key="8">
    <source>
        <dbReference type="SAM" id="Coils"/>
    </source>
</evidence>
<accession>A0A2G5EVT2</accession>
<feature type="region of interest" description="Disordered" evidence="9">
    <location>
        <begin position="410"/>
        <end position="444"/>
    </location>
</feature>
<evidence type="ECO:0000259" key="10">
    <source>
        <dbReference type="SMART" id="SM00479"/>
    </source>
</evidence>
<dbReference type="SUPFAM" id="SSF53098">
    <property type="entry name" value="Ribonuclease H-like"/>
    <property type="match status" value="1"/>
</dbReference>
<comment type="subcellular location">
    <subcellularLocation>
        <location evidence="1">Nucleus</location>
    </subcellularLocation>
</comment>
<gene>
    <name evidence="11" type="ORF">AQUCO_00400609v1</name>
</gene>